<dbReference type="PROSITE" id="PS51186">
    <property type="entry name" value="GNAT"/>
    <property type="match status" value="1"/>
</dbReference>
<reference evidence="4 5" key="2">
    <citation type="journal article" date="2016" name="Int. J. Syst. Evol. Microbiol.">
        <title>Bacillus gobiensis sp. nov., isolated from a soil sample.</title>
        <authorList>
            <person name="Liu B."/>
            <person name="Liu G.H."/>
            <person name="Cetin S."/>
            <person name="Schumann P."/>
            <person name="Pan Z.Z."/>
            <person name="Chen Q.Q."/>
        </authorList>
    </citation>
    <scope>NUCLEOTIDE SEQUENCE [LARGE SCALE GENOMIC DNA]</scope>
    <source>
        <strain evidence="4 5">FJAT-4402</strain>
    </source>
</reference>
<gene>
    <name evidence="4" type="ORF">AM592_01260</name>
</gene>
<evidence type="ECO:0000256" key="2">
    <source>
        <dbReference type="ARBA" id="ARBA00023315"/>
    </source>
</evidence>
<dbReference type="PATRIC" id="fig|1441095.3.peg.279"/>
<sequence length="254" mass="29162">MIETTDIITTLEELQLNNWQPLQTMVYDGWILRFADGYSKRANSIQPLYPSTSDLDKKIAECEQMYASKQLRTAFKMTPSVFPRNLDKVLDQKGYVIEDRASVQILDLTDIKNPSFPNITIDETLLDSFDDYCKLSGIPDSQKATVKRMFSNIRTKKALLSLTINNTAVAYGLGVIDREYLGIWGIVTDRKHRKQGLGEQLLLNLLQWGKKNGAKSSFLVVVANNQPALNLYSKIGFKEKYQQWYRVKEQQTYK</sequence>
<organism evidence="4 5">
    <name type="scientific">Bacillus gobiensis</name>
    <dbReference type="NCBI Taxonomy" id="1441095"/>
    <lineage>
        <taxon>Bacteria</taxon>
        <taxon>Bacillati</taxon>
        <taxon>Bacillota</taxon>
        <taxon>Bacilli</taxon>
        <taxon>Bacillales</taxon>
        <taxon>Bacillaceae</taxon>
        <taxon>Bacillus</taxon>
    </lineage>
</organism>
<evidence type="ECO:0000313" key="5">
    <source>
        <dbReference type="Proteomes" id="UP000067625"/>
    </source>
</evidence>
<keyword evidence="1 4" id="KW-0808">Transferase</keyword>
<dbReference type="STRING" id="1441095.AM592_01260"/>
<dbReference type="EMBL" id="CP012600">
    <property type="protein sequence ID" value="ALC84051.1"/>
    <property type="molecule type" value="Genomic_DNA"/>
</dbReference>
<dbReference type="InterPro" id="IPR016181">
    <property type="entry name" value="Acyl_CoA_acyltransferase"/>
</dbReference>
<keyword evidence="5" id="KW-1185">Reference proteome</keyword>
<dbReference type="Proteomes" id="UP000067625">
    <property type="component" value="Chromosome"/>
</dbReference>
<dbReference type="AlphaFoldDB" id="A0A0M5JB94"/>
<proteinExistence type="predicted"/>
<dbReference type="Pfam" id="PF24553">
    <property type="entry name" value="Rv0428c_C"/>
    <property type="match status" value="1"/>
</dbReference>
<dbReference type="InterPro" id="IPR050680">
    <property type="entry name" value="YpeA/RimI_acetyltransf"/>
</dbReference>
<keyword evidence="2" id="KW-0012">Acyltransferase</keyword>
<evidence type="ECO:0000256" key="1">
    <source>
        <dbReference type="ARBA" id="ARBA00022679"/>
    </source>
</evidence>
<dbReference type="GO" id="GO:0016747">
    <property type="term" value="F:acyltransferase activity, transferring groups other than amino-acyl groups"/>
    <property type="evidence" value="ECO:0007669"/>
    <property type="project" value="InterPro"/>
</dbReference>
<dbReference type="InterPro" id="IPR000182">
    <property type="entry name" value="GNAT_dom"/>
</dbReference>
<dbReference type="PANTHER" id="PTHR43420:SF44">
    <property type="entry name" value="ACETYLTRANSFERASE YPEA"/>
    <property type="match status" value="1"/>
</dbReference>
<dbReference type="SUPFAM" id="SSF55729">
    <property type="entry name" value="Acyl-CoA N-acyltransferases (Nat)"/>
    <property type="match status" value="1"/>
</dbReference>
<reference evidence="5" key="1">
    <citation type="submission" date="2015-08" db="EMBL/GenBank/DDBJ databases">
        <title>Genome sequencing project for genomic taxonomy and phylogenomics of Bacillus-like bacteria.</title>
        <authorList>
            <person name="Liu B."/>
            <person name="Wang J."/>
            <person name="Zhu Y."/>
            <person name="Liu G."/>
            <person name="Chen Q."/>
            <person name="Chen Z."/>
            <person name="Lan J."/>
            <person name="Che J."/>
            <person name="Ge C."/>
            <person name="Shi H."/>
            <person name="Pan Z."/>
            <person name="Liu X."/>
        </authorList>
    </citation>
    <scope>NUCLEOTIDE SEQUENCE [LARGE SCALE GENOMIC DNA]</scope>
    <source>
        <strain evidence="5">FJAT-4402</strain>
    </source>
</reference>
<dbReference type="InterPro" id="IPR056935">
    <property type="entry name" value="Rv0428c-like_C"/>
</dbReference>
<accession>A0A0M5JB94</accession>
<evidence type="ECO:0000259" key="3">
    <source>
        <dbReference type="PROSITE" id="PS51186"/>
    </source>
</evidence>
<dbReference type="RefSeq" id="WP_053605941.1">
    <property type="nucleotide sequence ID" value="NZ_CP012600.1"/>
</dbReference>
<dbReference type="OrthoDB" id="9805924at2"/>
<evidence type="ECO:0000313" key="4">
    <source>
        <dbReference type="EMBL" id="ALC84051.1"/>
    </source>
</evidence>
<protein>
    <submittedName>
        <fullName evidence="4">Acetyltransferase</fullName>
    </submittedName>
</protein>
<dbReference type="PANTHER" id="PTHR43420">
    <property type="entry name" value="ACETYLTRANSFERASE"/>
    <property type="match status" value="1"/>
</dbReference>
<feature type="domain" description="N-acetyltransferase" evidence="3">
    <location>
        <begin position="119"/>
        <end position="254"/>
    </location>
</feature>
<dbReference type="Gene3D" id="3.40.630.30">
    <property type="match status" value="1"/>
</dbReference>
<name>A0A0M5JB94_9BACI</name>